<reference evidence="2" key="2">
    <citation type="journal article" date="2015" name="Fish Shellfish Immunol.">
        <title>Early steps in the European eel (Anguilla anguilla)-Vibrio vulnificus interaction in the gills: Role of the RtxA13 toxin.</title>
        <authorList>
            <person name="Callol A."/>
            <person name="Pajuelo D."/>
            <person name="Ebbesson L."/>
            <person name="Teles M."/>
            <person name="MacKenzie S."/>
            <person name="Amaro C."/>
        </authorList>
    </citation>
    <scope>NUCLEOTIDE SEQUENCE</scope>
</reference>
<dbReference type="AlphaFoldDB" id="A0A0E9XH54"/>
<keyword evidence="1" id="KW-0732">Signal</keyword>
<feature type="chain" id="PRO_5002435008" evidence="1">
    <location>
        <begin position="22"/>
        <end position="43"/>
    </location>
</feature>
<evidence type="ECO:0000313" key="2">
    <source>
        <dbReference type="EMBL" id="JAI01747.1"/>
    </source>
</evidence>
<accession>A0A0E9XH54</accession>
<sequence length="43" mass="5108">MHSRVSLFYFFPFFALSLSSSSLSLSLSECLHVYEHFYSWKLL</sequence>
<name>A0A0E9XH54_ANGAN</name>
<reference evidence="2" key="1">
    <citation type="submission" date="2014-11" db="EMBL/GenBank/DDBJ databases">
        <authorList>
            <person name="Amaro Gonzalez C."/>
        </authorList>
    </citation>
    <scope>NUCLEOTIDE SEQUENCE</scope>
</reference>
<dbReference type="EMBL" id="GBXM01006831">
    <property type="protein sequence ID" value="JAI01747.1"/>
    <property type="molecule type" value="Transcribed_RNA"/>
</dbReference>
<protein>
    <submittedName>
        <fullName evidence="2">Uncharacterized protein</fullName>
    </submittedName>
</protein>
<evidence type="ECO:0000256" key="1">
    <source>
        <dbReference type="SAM" id="SignalP"/>
    </source>
</evidence>
<organism evidence="2">
    <name type="scientific">Anguilla anguilla</name>
    <name type="common">European freshwater eel</name>
    <name type="synonym">Muraena anguilla</name>
    <dbReference type="NCBI Taxonomy" id="7936"/>
    <lineage>
        <taxon>Eukaryota</taxon>
        <taxon>Metazoa</taxon>
        <taxon>Chordata</taxon>
        <taxon>Craniata</taxon>
        <taxon>Vertebrata</taxon>
        <taxon>Euteleostomi</taxon>
        <taxon>Actinopterygii</taxon>
        <taxon>Neopterygii</taxon>
        <taxon>Teleostei</taxon>
        <taxon>Anguilliformes</taxon>
        <taxon>Anguillidae</taxon>
        <taxon>Anguilla</taxon>
    </lineage>
</organism>
<feature type="signal peptide" evidence="1">
    <location>
        <begin position="1"/>
        <end position="21"/>
    </location>
</feature>
<proteinExistence type="predicted"/>